<evidence type="ECO:0000256" key="2">
    <source>
        <dbReference type="ARBA" id="ARBA00022801"/>
    </source>
</evidence>
<evidence type="ECO:0000313" key="4">
    <source>
        <dbReference type="Proteomes" id="UP000598488"/>
    </source>
</evidence>
<keyword evidence="2" id="KW-0378">Hydrolase</keyword>
<proteinExistence type="inferred from homology"/>
<accession>A0ABS0ZEJ2</accession>
<organism evidence="3 4">
    <name type="scientific">Marinomonas ostreistagni</name>
    <dbReference type="NCBI Taxonomy" id="359209"/>
    <lineage>
        <taxon>Bacteria</taxon>
        <taxon>Pseudomonadati</taxon>
        <taxon>Pseudomonadota</taxon>
        <taxon>Gammaproteobacteria</taxon>
        <taxon>Oceanospirillales</taxon>
        <taxon>Oceanospirillaceae</taxon>
        <taxon>Marinomonas</taxon>
    </lineage>
</organism>
<dbReference type="InterPro" id="IPR005502">
    <property type="entry name" value="Ribosyl_crysJ1"/>
</dbReference>
<evidence type="ECO:0000313" key="3">
    <source>
        <dbReference type="EMBL" id="MBJ7552094.1"/>
    </source>
</evidence>
<name>A0ABS0ZEJ2_9GAMM</name>
<keyword evidence="4" id="KW-1185">Reference proteome</keyword>
<dbReference type="InterPro" id="IPR036705">
    <property type="entry name" value="Ribosyl_crysJ1_sf"/>
</dbReference>
<dbReference type="SUPFAM" id="SSF101478">
    <property type="entry name" value="ADP-ribosylglycohydrolase"/>
    <property type="match status" value="1"/>
</dbReference>
<dbReference type="RefSeq" id="WP_199463677.1">
    <property type="nucleotide sequence ID" value="NZ_JAEMUH010000016.1"/>
</dbReference>
<dbReference type="InterPro" id="IPR050792">
    <property type="entry name" value="ADP-ribosylglycohydrolase"/>
</dbReference>
<comment type="caution">
    <text evidence="3">The sequence shown here is derived from an EMBL/GenBank/DDBJ whole genome shotgun (WGS) entry which is preliminary data.</text>
</comment>
<reference evidence="3 4" key="1">
    <citation type="submission" date="2020-12" db="EMBL/GenBank/DDBJ databases">
        <title>Comparative genome analysis of fungal antagonists Marinomonas ostreistagni 398 and M. spartinae 468.</title>
        <authorList>
            <person name="Fields J.L."/>
            <person name="Mavrodi O.V."/>
            <person name="Biber P.D."/>
            <person name="Indest K.J."/>
            <person name="Mavrodi D.V."/>
        </authorList>
    </citation>
    <scope>NUCLEOTIDE SEQUENCE [LARGE SCALE GENOMIC DNA]</scope>
    <source>
        <strain evidence="3 4">USM7</strain>
    </source>
</reference>
<dbReference type="Proteomes" id="UP000598488">
    <property type="component" value="Unassembled WGS sequence"/>
</dbReference>
<gene>
    <name evidence="3" type="ORF">JHD44_15500</name>
</gene>
<dbReference type="Pfam" id="PF03747">
    <property type="entry name" value="ADP_ribosyl_GH"/>
    <property type="match status" value="1"/>
</dbReference>
<dbReference type="PANTHER" id="PTHR16222">
    <property type="entry name" value="ADP-RIBOSYLGLYCOHYDROLASE"/>
    <property type="match status" value="1"/>
</dbReference>
<sequence>MTSRKQRTINSSLWAAYGDALGFISELADSNILFKRTGTKAVSKLIDWERKIGGLYGPIIQLPSGAYSDDTQLRLSTSRAINSKNRFDINAFSKIELPTWSCYALGAGVGSKLAANSLSKKSSAWYNNFYTTNKANYISSGGNGAAMRIQPHVWSSALPENSDTFIVDVIKNSLTTHGHPRAIAGAVFHALCLSYVITNEKIPDLRDARFFLEKIAKIPDLIKSNINLRTAWIPLFESKSNTTIEESYSKVSDELTDLLKKLEFLQENKDVTYSHISEILDLKNKEIRGSATLTSIAALGAALLIKKDLNLVLLDIVNDLGSDTDSIATMAGALRGYLEITAPPQRVQDQDYIEYDATRLYELSQGKECDSFNYPNLENWGTPASTLDYVNLEQDILKIVSIGEVSIISKEFRSRNTDSYNYSFQWVKSKFGQSFLVKIRDEFKEKMNFKKNQNEIVEQVNLELSEEKNNETESYNLDSLTSDAIKSNFDAKIIGEHILMLSSSSGINEVVAYSAIISKAIISRTRRKN</sequence>
<dbReference type="PANTHER" id="PTHR16222:SF24">
    <property type="entry name" value="ADP-RIBOSYLHYDROLASE ARH3"/>
    <property type="match status" value="1"/>
</dbReference>
<evidence type="ECO:0000256" key="1">
    <source>
        <dbReference type="ARBA" id="ARBA00010702"/>
    </source>
</evidence>
<comment type="similarity">
    <text evidence="1">Belongs to the ADP-ribosylglycohydrolase family.</text>
</comment>
<dbReference type="Gene3D" id="1.10.4080.10">
    <property type="entry name" value="ADP-ribosylation/Crystallin J1"/>
    <property type="match status" value="1"/>
</dbReference>
<dbReference type="EMBL" id="JAEMUH010000016">
    <property type="protein sequence ID" value="MBJ7552094.1"/>
    <property type="molecule type" value="Genomic_DNA"/>
</dbReference>
<protein>
    <submittedName>
        <fullName evidence="3">ADP-ribosylglycohydrolase family protein</fullName>
    </submittedName>
</protein>